<dbReference type="AlphaFoldDB" id="A0A1G5R0Z5"/>
<evidence type="ECO:0000313" key="2">
    <source>
        <dbReference type="EMBL" id="SCZ67733.1"/>
    </source>
</evidence>
<dbReference type="RefSeq" id="WP_090219381.1">
    <property type="nucleotide sequence ID" value="NZ_FMWG01000007.1"/>
</dbReference>
<dbReference type="OrthoDB" id="7854164at2"/>
<reference evidence="2 3" key="1">
    <citation type="submission" date="2016-10" db="EMBL/GenBank/DDBJ databases">
        <authorList>
            <person name="de Groot N.N."/>
        </authorList>
    </citation>
    <scope>NUCLEOTIDE SEQUENCE [LARGE SCALE GENOMIC DNA]</scope>
    <source>
        <strain evidence="2 3">U95</strain>
    </source>
</reference>
<feature type="transmembrane region" description="Helical" evidence="1">
    <location>
        <begin position="389"/>
        <end position="415"/>
    </location>
</feature>
<feature type="transmembrane region" description="Helical" evidence="1">
    <location>
        <begin position="234"/>
        <end position="255"/>
    </location>
</feature>
<protein>
    <submittedName>
        <fullName evidence="2">Uncharacterized protein</fullName>
    </submittedName>
</protein>
<organism evidence="2 3">
    <name type="scientific">Epibacterium ulvae</name>
    <dbReference type="NCBI Taxonomy" id="1156985"/>
    <lineage>
        <taxon>Bacteria</taxon>
        <taxon>Pseudomonadati</taxon>
        <taxon>Pseudomonadota</taxon>
        <taxon>Alphaproteobacteria</taxon>
        <taxon>Rhodobacterales</taxon>
        <taxon>Roseobacteraceae</taxon>
        <taxon>Epibacterium</taxon>
    </lineage>
</organism>
<sequence>MDALLSPLVAIVKGWKEWGTVLQIWAILTLGFYNWLWRGVWRDEKTRKAINGWLGQDRVFTRYQRSLGRVLDQLDHWLSVPEINANRAPLSRAFSRGLIQTTMLWAVVYPFTLFLLQWLFGSALTLGGITLTSAPETEQILFVMVWISVVAGVLVAMRIALHVSFLCYLISFLAALGSSIAGPWLANQINTPLPDIVEILGMVAVVVVFTATAGLAGTTAITIAFSSTVANMELVIGAIVGALVIVVLGAAVLEVRVKRRSSSSLDSIGYILLLLSGLAALAQFIPETALPATNERSALLFLGFFPVLNALADFASIGATRYFLRRGLAKGNNATLCALSDLAVGLGIFFALGCGMIWLIDTVRFADGSALLDLEGLFEDLRHSPADQIWVLIMLGSTLLPTLLHAALGLTTVVLSHPEKLQKFISYLLHKGGEGYAPLGRLGQLLLSVVCASVVTLMGLMMYLITQFDHGWLLKHLIDIFEGFAQIIGAVSIVV</sequence>
<accession>A0A1G5R0Z5</accession>
<keyword evidence="1" id="KW-0812">Transmembrane</keyword>
<keyword evidence="1" id="KW-1133">Transmembrane helix</keyword>
<proteinExistence type="predicted"/>
<feature type="transmembrane region" description="Helical" evidence="1">
    <location>
        <begin position="166"/>
        <end position="186"/>
    </location>
</feature>
<keyword evidence="3" id="KW-1185">Reference proteome</keyword>
<evidence type="ECO:0000313" key="3">
    <source>
        <dbReference type="Proteomes" id="UP000198767"/>
    </source>
</evidence>
<feature type="transmembrane region" description="Helical" evidence="1">
    <location>
        <begin position="267"/>
        <end position="286"/>
    </location>
</feature>
<dbReference type="STRING" id="1156985.SAMN04488118_107107"/>
<feature type="transmembrane region" description="Helical" evidence="1">
    <location>
        <begin position="445"/>
        <end position="465"/>
    </location>
</feature>
<dbReference type="Proteomes" id="UP000198767">
    <property type="component" value="Unassembled WGS sequence"/>
</dbReference>
<name>A0A1G5R0Z5_9RHOB</name>
<feature type="transmembrane region" description="Helical" evidence="1">
    <location>
        <begin position="140"/>
        <end position="159"/>
    </location>
</feature>
<dbReference type="EMBL" id="FMWG01000007">
    <property type="protein sequence ID" value="SCZ67733.1"/>
    <property type="molecule type" value="Genomic_DNA"/>
</dbReference>
<feature type="transmembrane region" description="Helical" evidence="1">
    <location>
        <begin position="20"/>
        <end position="37"/>
    </location>
</feature>
<evidence type="ECO:0000256" key="1">
    <source>
        <dbReference type="SAM" id="Phobius"/>
    </source>
</evidence>
<gene>
    <name evidence="2" type="ORF">SAMN04488118_107107</name>
</gene>
<feature type="transmembrane region" description="Helical" evidence="1">
    <location>
        <begin position="102"/>
        <end position="120"/>
    </location>
</feature>
<feature type="transmembrane region" description="Helical" evidence="1">
    <location>
        <begin position="298"/>
        <end position="324"/>
    </location>
</feature>
<keyword evidence="1" id="KW-0472">Membrane</keyword>
<feature type="transmembrane region" description="Helical" evidence="1">
    <location>
        <begin position="336"/>
        <end position="360"/>
    </location>
</feature>